<dbReference type="Gene3D" id="3.60.40.10">
    <property type="entry name" value="PPM-type phosphatase domain"/>
    <property type="match status" value="1"/>
</dbReference>
<dbReference type="RefSeq" id="XP_002506758.1">
    <property type="nucleotide sequence ID" value="XM_002506712.1"/>
</dbReference>
<name>C1EJC9_MICCC</name>
<dbReference type="Proteomes" id="UP000002009">
    <property type="component" value="Chromosome 16"/>
</dbReference>
<dbReference type="InParanoid" id="C1EJC9"/>
<evidence type="ECO:0000259" key="2">
    <source>
        <dbReference type="PROSITE" id="PS51746"/>
    </source>
</evidence>
<keyword evidence="4" id="KW-1185">Reference proteome</keyword>
<protein>
    <recommendedName>
        <fullName evidence="2">PPM-type phosphatase domain-containing protein</fullName>
    </recommendedName>
</protein>
<dbReference type="SMART" id="SM00332">
    <property type="entry name" value="PP2Cc"/>
    <property type="match status" value="1"/>
</dbReference>
<reference evidence="3 4" key="1">
    <citation type="journal article" date="2009" name="Science">
        <title>Green evolution and dynamic adaptations revealed by genomes of the marine picoeukaryotes Micromonas.</title>
        <authorList>
            <person name="Worden A.Z."/>
            <person name="Lee J.H."/>
            <person name="Mock T."/>
            <person name="Rouze P."/>
            <person name="Simmons M.P."/>
            <person name="Aerts A.L."/>
            <person name="Allen A.E."/>
            <person name="Cuvelier M.L."/>
            <person name="Derelle E."/>
            <person name="Everett M.V."/>
            <person name="Foulon E."/>
            <person name="Grimwood J."/>
            <person name="Gundlach H."/>
            <person name="Henrissat B."/>
            <person name="Napoli C."/>
            <person name="McDonald S.M."/>
            <person name="Parker M.S."/>
            <person name="Rombauts S."/>
            <person name="Salamov A."/>
            <person name="Von Dassow P."/>
            <person name="Badger J.H."/>
            <person name="Coutinho P.M."/>
            <person name="Demir E."/>
            <person name="Dubchak I."/>
            <person name="Gentemann C."/>
            <person name="Eikrem W."/>
            <person name="Gready J.E."/>
            <person name="John U."/>
            <person name="Lanier W."/>
            <person name="Lindquist E.A."/>
            <person name="Lucas S."/>
            <person name="Mayer K.F."/>
            <person name="Moreau H."/>
            <person name="Not F."/>
            <person name="Otillar R."/>
            <person name="Panaud O."/>
            <person name="Pangilinan J."/>
            <person name="Paulsen I."/>
            <person name="Piegu B."/>
            <person name="Poliakov A."/>
            <person name="Robbens S."/>
            <person name="Schmutz J."/>
            <person name="Toulza E."/>
            <person name="Wyss T."/>
            <person name="Zelensky A."/>
            <person name="Zhou K."/>
            <person name="Armbrust E.V."/>
            <person name="Bhattacharya D."/>
            <person name="Goodenough U.W."/>
            <person name="Van de Peer Y."/>
            <person name="Grigoriev I.V."/>
        </authorList>
    </citation>
    <scope>NUCLEOTIDE SEQUENCE [LARGE SCALE GENOMIC DNA]</scope>
    <source>
        <strain evidence="4">RCC299 / NOUM17</strain>
    </source>
</reference>
<proteinExistence type="predicted"/>
<dbReference type="InterPro" id="IPR036457">
    <property type="entry name" value="PPM-type-like_dom_sf"/>
</dbReference>
<dbReference type="AlphaFoldDB" id="C1EJC9"/>
<dbReference type="CDD" id="cd00143">
    <property type="entry name" value="PP2Cc"/>
    <property type="match status" value="1"/>
</dbReference>
<dbReference type="PROSITE" id="PS51746">
    <property type="entry name" value="PPM_2"/>
    <property type="match status" value="1"/>
</dbReference>
<accession>C1EJC9</accession>
<dbReference type="GeneID" id="8249691"/>
<sequence>MPKQTIAGGVAGANNRKKQFPGMPKPAAATAGSGSAGAQSSSSSSSKGGGALGGAPAIPSIDVANTMKELMGAAAGSSGGKQKYSYKWGAAEATGPREYMEDAWTVRDSGFPGGYFFASVMDGHGGEASSAWLRENLFKSLAASCEGASRGRATEPGALVQDGTKGGGYLAEALKTGYTSADDSLIDHIARLGEPECWSGSTCTSVLVRDDRIVCANVGDSRALLVRASKGVELTQDHRPVGTSSKGRQEMQRVVNCGGWSVGGRVCGILAVSRAFGDYEFKGGRFDLLEDLSEEPLAKKATLKDPPVVPVPDVFECARDVANDEWLVIASDGLWDTVNSQQCATFIKQELKKTPGMGADELANALVKRAIRFRTQDNVAVVVVDLRQT</sequence>
<dbReference type="EMBL" id="CP001334">
    <property type="protein sequence ID" value="ACO68016.1"/>
    <property type="molecule type" value="Genomic_DNA"/>
</dbReference>
<dbReference type="InterPro" id="IPR001932">
    <property type="entry name" value="PPM-type_phosphatase-like_dom"/>
</dbReference>
<gene>
    <name evidence="3" type="ORF">MICPUN_109652</name>
</gene>
<dbReference type="GO" id="GO:0004722">
    <property type="term" value="F:protein serine/threonine phosphatase activity"/>
    <property type="evidence" value="ECO:0007669"/>
    <property type="project" value="InterPro"/>
</dbReference>
<dbReference type="KEGG" id="mis:MICPUN_109652"/>
<dbReference type="Pfam" id="PF00481">
    <property type="entry name" value="PP2C"/>
    <property type="match status" value="1"/>
</dbReference>
<organism evidence="3 4">
    <name type="scientific">Micromonas commoda (strain RCC299 / NOUM17 / CCMP2709)</name>
    <name type="common">Picoplanktonic green alga</name>
    <dbReference type="NCBI Taxonomy" id="296587"/>
    <lineage>
        <taxon>Eukaryota</taxon>
        <taxon>Viridiplantae</taxon>
        <taxon>Chlorophyta</taxon>
        <taxon>Mamiellophyceae</taxon>
        <taxon>Mamiellales</taxon>
        <taxon>Mamiellaceae</taxon>
        <taxon>Micromonas</taxon>
    </lineage>
</organism>
<evidence type="ECO:0000313" key="3">
    <source>
        <dbReference type="EMBL" id="ACO68016.1"/>
    </source>
</evidence>
<dbReference type="SUPFAM" id="SSF81606">
    <property type="entry name" value="PP2C-like"/>
    <property type="match status" value="1"/>
</dbReference>
<dbReference type="STRING" id="296587.C1EJC9"/>
<feature type="compositionally biased region" description="Low complexity" evidence="1">
    <location>
        <begin position="27"/>
        <end position="46"/>
    </location>
</feature>
<dbReference type="FunCoup" id="C1EJC9">
    <property type="interactions" value="380"/>
</dbReference>
<evidence type="ECO:0000256" key="1">
    <source>
        <dbReference type="SAM" id="MobiDB-lite"/>
    </source>
</evidence>
<dbReference type="PANTHER" id="PTHR47992">
    <property type="entry name" value="PROTEIN PHOSPHATASE"/>
    <property type="match status" value="1"/>
</dbReference>
<dbReference type="eggNOG" id="KOG0698">
    <property type="taxonomic scope" value="Eukaryota"/>
</dbReference>
<feature type="region of interest" description="Disordered" evidence="1">
    <location>
        <begin position="1"/>
        <end position="53"/>
    </location>
</feature>
<dbReference type="OrthoDB" id="10264738at2759"/>
<evidence type="ECO:0000313" key="4">
    <source>
        <dbReference type="Proteomes" id="UP000002009"/>
    </source>
</evidence>
<dbReference type="InterPro" id="IPR015655">
    <property type="entry name" value="PP2C"/>
</dbReference>
<dbReference type="OMA" id="PECWSGS"/>
<feature type="domain" description="PPM-type phosphatase" evidence="2">
    <location>
        <begin position="87"/>
        <end position="386"/>
    </location>
</feature>